<dbReference type="SUPFAM" id="SSF53474">
    <property type="entry name" value="alpha/beta-Hydrolases"/>
    <property type="match status" value="1"/>
</dbReference>
<accession>A0A2U3PFA9</accession>
<dbReference type="EMBL" id="FUEZ01000004">
    <property type="protein sequence ID" value="SPM42456.1"/>
    <property type="molecule type" value="Genomic_DNA"/>
</dbReference>
<dbReference type="InterPro" id="IPR050300">
    <property type="entry name" value="GDXG_lipolytic_enzyme"/>
</dbReference>
<proteinExistence type="predicted"/>
<feature type="domain" description="Alpha/beta hydrolase fold-3" evidence="2">
    <location>
        <begin position="97"/>
        <end position="294"/>
    </location>
</feature>
<dbReference type="AlphaFoldDB" id="A0A2U3PFA9"/>
<dbReference type="Pfam" id="PF07859">
    <property type="entry name" value="Abhydrolase_3"/>
    <property type="match status" value="1"/>
</dbReference>
<dbReference type="GO" id="GO:0016787">
    <property type="term" value="F:hydrolase activity"/>
    <property type="evidence" value="ECO:0007669"/>
    <property type="project" value="UniProtKB-KW"/>
</dbReference>
<reference evidence="3 4" key="1">
    <citation type="submission" date="2017-01" db="EMBL/GenBank/DDBJ databases">
        <authorList>
            <consortium name="Urmite Genomes"/>
        </authorList>
    </citation>
    <scope>NUCLEOTIDE SEQUENCE [LARGE SCALE GENOMIC DNA]</scope>
    <source>
        <strain evidence="3 4">AB215</strain>
    </source>
</reference>
<dbReference type="PANTHER" id="PTHR48081">
    <property type="entry name" value="AB HYDROLASE SUPERFAMILY PROTEIN C4A8.06C"/>
    <property type="match status" value="1"/>
</dbReference>
<name>A0A2U3PFA9_9MYCO</name>
<sequence length="324" mass="35812">MVYLAVRREGTESMPMANTLPDNAFTSRQALDPDLRKVARFLPKGNALQRGYKVQRAIMYLMGNAGRLRNVPVVAVNEHVKVRVHRPSGLPAPAPALLWIHGGGTIMGTAVQDDKYCRKLSRLTGVSVVAVEHRLAPEHPYPAPLEDCYAALRWLALQPWVDPNRIAVGGASAGGHFAAAVAQRAHDRNEVKLAYQMLVYPMLDDRTGANRDGPKRIMWTETDNQQAWRWYLNGADPVEAAPGRRRDLSGLPPAWIGVGTLDLFHDECLDYGRRLREAGVPVHEEIAPGAFHAFDQIADQAPISVNFFASQRDHLWAALAEPTG</sequence>
<protein>
    <submittedName>
        <fullName evidence="3">Acetyl esterase/lipase</fullName>
    </submittedName>
</protein>
<dbReference type="Proteomes" id="UP000240424">
    <property type="component" value="Unassembled WGS sequence"/>
</dbReference>
<evidence type="ECO:0000259" key="2">
    <source>
        <dbReference type="Pfam" id="PF07859"/>
    </source>
</evidence>
<dbReference type="PANTHER" id="PTHR48081:SF8">
    <property type="entry name" value="ALPHA_BETA HYDROLASE FOLD-3 DOMAIN-CONTAINING PROTEIN-RELATED"/>
    <property type="match status" value="1"/>
</dbReference>
<organism evidence="3 4">
    <name type="scientific">Mycobacterium numidiamassiliense</name>
    <dbReference type="NCBI Taxonomy" id="1841861"/>
    <lineage>
        <taxon>Bacteria</taxon>
        <taxon>Bacillati</taxon>
        <taxon>Actinomycetota</taxon>
        <taxon>Actinomycetes</taxon>
        <taxon>Mycobacteriales</taxon>
        <taxon>Mycobacteriaceae</taxon>
        <taxon>Mycobacterium</taxon>
    </lineage>
</organism>
<gene>
    <name evidence="3" type="ORF">MNAB215_4676</name>
</gene>
<dbReference type="InterPro" id="IPR029058">
    <property type="entry name" value="AB_hydrolase_fold"/>
</dbReference>
<dbReference type="Gene3D" id="3.40.50.1820">
    <property type="entry name" value="alpha/beta hydrolase"/>
    <property type="match status" value="1"/>
</dbReference>
<evidence type="ECO:0000256" key="1">
    <source>
        <dbReference type="ARBA" id="ARBA00022801"/>
    </source>
</evidence>
<keyword evidence="4" id="KW-1185">Reference proteome</keyword>
<keyword evidence="1" id="KW-0378">Hydrolase</keyword>
<dbReference type="STRING" id="1841861.GCA_900157365_02996"/>
<evidence type="ECO:0000313" key="3">
    <source>
        <dbReference type="EMBL" id="SPM42456.1"/>
    </source>
</evidence>
<evidence type="ECO:0000313" key="4">
    <source>
        <dbReference type="Proteomes" id="UP000240424"/>
    </source>
</evidence>
<dbReference type="InterPro" id="IPR013094">
    <property type="entry name" value="AB_hydrolase_3"/>
</dbReference>